<dbReference type="Gene3D" id="3.20.20.140">
    <property type="entry name" value="Metal-dependent hydrolases"/>
    <property type="match status" value="1"/>
</dbReference>
<dbReference type="InterPro" id="IPR024403">
    <property type="entry name" value="DHOase_cat"/>
</dbReference>
<dbReference type="SUPFAM" id="SSF51338">
    <property type="entry name" value="Composite domain of metallo-dependent hydrolases"/>
    <property type="match status" value="1"/>
</dbReference>
<dbReference type="GO" id="GO:0006145">
    <property type="term" value="P:purine nucleobase catabolic process"/>
    <property type="evidence" value="ECO:0007669"/>
    <property type="project" value="TreeGrafter"/>
</dbReference>
<dbReference type="InterPro" id="IPR032466">
    <property type="entry name" value="Metal_Hydrolase"/>
</dbReference>
<dbReference type="GO" id="GO:0046872">
    <property type="term" value="F:metal ion binding"/>
    <property type="evidence" value="ECO:0007669"/>
    <property type="project" value="InterPro"/>
</dbReference>
<dbReference type="Pfam" id="PF12890">
    <property type="entry name" value="DHOase"/>
    <property type="match status" value="1"/>
</dbReference>
<dbReference type="GO" id="GO:0005737">
    <property type="term" value="C:cytoplasm"/>
    <property type="evidence" value="ECO:0007669"/>
    <property type="project" value="TreeGrafter"/>
</dbReference>
<reference evidence="3 4" key="1">
    <citation type="submission" date="2016-10" db="EMBL/GenBank/DDBJ databases">
        <authorList>
            <person name="de Groot N.N."/>
        </authorList>
    </citation>
    <scope>NUCLEOTIDE SEQUENCE [LARGE SCALE GENOMIC DNA]</scope>
    <source>
        <strain evidence="3 4">DSM 15345</strain>
    </source>
</reference>
<dbReference type="STRING" id="89524.SAMN05444370_102309"/>
<dbReference type="SUPFAM" id="SSF51556">
    <property type="entry name" value="Metallo-dependent hydrolases"/>
    <property type="match status" value="1"/>
</dbReference>
<evidence type="ECO:0000313" key="3">
    <source>
        <dbReference type="EMBL" id="SDZ95343.1"/>
    </source>
</evidence>
<dbReference type="Gene3D" id="2.30.40.10">
    <property type="entry name" value="Urease, subunit C, domain 1"/>
    <property type="match status" value="1"/>
</dbReference>
<dbReference type="InterPro" id="IPR050138">
    <property type="entry name" value="DHOase/Allantoinase_Hydrolase"/>
</dbReference>
<dbReference type="NCBIfam" id="TIGR00857">
    <property type="entry name" value="pyrC_multi"/>
    <property type="match status" value="1"/>
</dbReference>
<dbReference type="GO" id="GO:0006221">
    <property type="term" value="P:pyrimidine nucleotide biosynthetic process"/>
    <property type="evidence" value="ECO:0007669"/>
    <property type="project" value="UniProtKB-KW"/>
</dbReference>
<dbReference type="OrthoDB" id="9803027at2"/>
<keyword evidence="1" id="KW-0665">Pyrimidine biosynthesis</keyword>
<dbReference type="GO" id="GO:0004151">
    <property type="term" value="F:dihydroorotase activity"/>
    <property type="evidence" value="ECO:0007669"/>
    <property type="project" value="InterPro"/>
</dbReference>
<dbReference type="Proteomes" id="UP000198703">
    <property type="component" value="Unassembled WGS sequence"/>
</dbReference>
<evidence type="ECO:0000313" key="4">
    <source>
        <dbReference type="Proteomes" id="UP000198703"/>
    </source>
</evidence>
<accession>A0A1H3X7X3</accession>
<protein>
    <submittedName>
        <fullName evidence="3">Dihydroorotase</fullName>
    </submittedName>
</protein>
<dbReference type="EMBL" id="FNQM01000002">
    <property type="protein sequence ID" value="SDZ95343.1"/>
    <property type="molecule type" value="Genomic_DNA"/>
</dbReference>
<organism evidence="3 4">
    <name type="scientific">Rubrimonas cliftonensis</name>
    <dbReference type="NCBI Taxonomy" id="89524"/>
    <lineage>
        <taxon>Bacteria</taxon>
        <taxon>Pseudomonadati</taxon>
        <taxon>Pseudomonadota</taxon>
        <taxon>Alphaproteobacteria</taxon>
        <taxon>Rhodobacterales</taxon>
        <taxon>Paracoccaceae</taxon>
        <taxon>Rubrimonas</taxon>
    </lineage>
</organism>
<name>A0A1H3X7X3_9RHOB</name>
<sequence>MILANARLIDPASGREGPGALTVEKGLIAEVRWGDVAAPPGATDCGGHALAPGFIDIGVTVGEPGARHRESFRSAGRAAAAGGVTTIIVQPDTEPCVDDPAILDFIARRADAAAPVRVHAMGALTKGLHGREMAELGLLADAGAVAFTDGARTVADARVFRRCLAYAGGLSRPGLVIHHAQEARLSDGACATEGAFAGRLGLPSAPAIAERIAVERDIAIAELTGCRLHLACVSTRGALAALARARAAGLAVTAGTSIHHLSLNELDVGNWRTFFRLDPPLRCEDDRAATAQAVADGLIDVVASHHLPWDEESKRVPFEAAATGAVGLETLLPAALTLHHAGLADLPTLMARLSLAPARLLGLPGGRLEVGAPADLTLFDPDAPFVLDRFALLSKSKNTPFDRRRMTGRVLRTFVGGVTVFERGGPEGSRGGAGADAA</sequence>
<dbReference type="CDD" id="cd01317">
    <property type="entry name" value="DHOase_IIa"/>
    <property type="match status" value="1"/>
</dbReference>
<gene>
    <name evidence="3" type="ORF">SAMN05444370_102309</name>
</gene>
<keyword evidence="4" id="KW-1185">Reference proteome</keyword>
<proteinExistence type="predicted"/>
<dbReference type="AlphaFoldDB" id="A0A1H3X7X3"/>
<dbReference type="InterPro" id="IPR011059">
    <property type="entry name" value="Metal-dep_hydrolase_composite"/>
</dbReference>
<dbReference type="RefSeq" id="WP_093248812.1">
    <property type="nucleotide sequence ID" value="NZ_FNQM01000002.1"/>
</dbReference>
<evidence type="ECO:0000256" key="1">
    <source>
        <dbReference type="ARBA" id="ARBA00022975"/>
    </source>
</evidence>
<evidence type="ECO:0000259" key="2">
    <source>
        <dbReference type="Pfam" id="PF12890"/>
    </source>
</evidence>
<dbReference type="PANTHER" id="PTHR43668:SF2">
    <property type="entry name" value="ALLANTOINASE"/>
    <property type="match status" value="1"/>
</dbReference>
<dbReference type="PANTHER" id="PTHR43668">
    <property type="entry name" value="ALLANTOINASE"/>
    <property type="match status" value="1"/>
</dbReference>
<feature type="domain" description="Dihydroorotase catalytic" evidence="2">
    <location>
        <begin position="48"/>
        <end position="236"/>
    </location>
</feature>
<dbReference type="GO" id="GO:0004038">
    <property type="term" value="F:allantoinase activity"/>
    <property type="evidence" value="ECO:0007669"/>
    <property type="project" value="TreeGrafter"/>
</dbReference>
<dbReference type="InterPro" id="IPR004722">
    <property type="entry name" value="DHOase"/>
</dbReference>